<comment type="similarity">
    <text evidence="19">Belongs to the glycosyl hydrolase 2 family. Beta-mannosidase B subfamily.</text>
</comment>
<dbReference type="GO" id="GO:0005975">
    <property type="term" value="P:carbohydrate metabolic process"/>
    <property type="evidence" value="ECO:0007669"/>
    <property type="project" value="InterPro"/>
</dbReference>
<dbReference type="EC" id="3.2.1.25" evidence="8"/>
<name>A0AAV2N9E6_9HYME</name>
<keyword evidence="12" id="KW-0378">Hydrolase</keyword>
<evidence type="ECO:0000256" key="4">
    <source>
        <dbReference type="ARBA" id="ARBA00004613"/>
    </source>
</evidence>
<evidence type="ECO:0000256" key="1">
    <source>
        <dbReference type="ARBA" id="ARBA00000829"/>
    </source>
</evidence>
<comment type="pathway">
    <text evidence="5">Glycan metabolism; N-glycan degradation.</text>
</comment>
<evidence type="ECO:0000256" key="21">
    <source>
        <dbReference type="ARBA" id="ARBA00041614"/>
    </source>
</evidence>
<dbReference type="InterPro" id="IPR006102">
    <property type="entry name" value="Ig-like_GH2"/>
</dbReference>
<evidence type="ECO:0000256" key="11">
    <source>
        <dbReference type="ARBA" id="ARBA00022729"/>
    </source>
</evidence>
<evidence type="ECO:0000256" key="10">
    <source>
        <dbReference type="ARBA" id="ARBA00022525"/>
    </source>
</evidence>
<dbReference type="InterPro" id="IPR013783">
    <property type="entry name" value="Ig-like_fold"/>
</dbReference>
<feature type="domain" description="Beta-mannosidase Ig-fold" evidence="25">
    <location>
        <begin position="842"/>
        <end position="907"/>
    </location>
</feature>
<evidence type="ECO:0000313" key="29">
    <source>
        <dbReference type="Proteomes" id="UP001497644"/>
    </source>
</evidence>
<comment type="function">
    <text evidence="2">Exoglycosidase that cleaves the single beta-linked mannose residue from the non-reducing end of all N-linked glycoprotein oligosaccharides.</text>
</comment>
<feature type="signal peptide" evidence="22">
    <location>
        <begin position="1"/>
        <end position="18"/>
    </location>
</feature>
<feature type="domain" description="Glycoside hydrolase family 2 catalytic" evidence="24">
    <location>
        <begin position="414"/>
        <end position="570"/>
    </location>
</feature>
<keyword evidence="29" id="KW-1185">Reference proteome</keyword>
<dbReference type="InterPro" id="IPR054593">
    <property type="entry name" value="Beta-mannosidase-like_N2"/>
</dbReference>
<dbReference type="Gene3D" id="2.60.40.10">
    <property type="entry name" value="Immunoglobulins"/>
    <property type="match status" value="3"/>
</dbReference>
<dbReference type="InterPro" id="IPR008979">
    <property type="entry name" value="Galactose-bd-like_sf"/>
</dbReference>
<evidence type="ECO:0000259" key="26">
    <source>
        <dbReference type="Pfam" id="PF17786"/>
    </source>
</evidence>
<dbReference type="PANTHER" id="PTHR43730">
    <property type="entry name" value="BETA-MANNOSIDASE"/>
    <property type="match status" value="1"/>
</dbReference>
<keyword evidence="11 22" id="KW-0732">Signal</keyword>
<dbReference type="InterPro" id="IPR006103">
    <property type="entry name" value="Glyco_hydro_2_cat"/>
</dbReference>
<dbReference type="PANTHER" id="PTHR43730:SF1">
    <property type="entry name" value="BETA-MANNOSIDASE"/>
    <property type="match status" value="1"/>
</dbReference>
<evidence type="ECO:0000256" key="3">
    <source>
        <dbReference type="ARBA" id="ARBA00004371"/>
    </source>
</evidence>
<evidence type="ECO:0000256" key="12">
    <source>
        <dbReference type="ARBA" id="ARBA00022801"/>
    </source>
</evidence>
<keyword evidence="15" id="KW-0458">Lysosome</keyword>
<evidence type="ECO:0000256" key="16">
    <source>
        <dbReference type="ARBA" id="ARBA00023295"/>
    </source>
</evidence>
<dbReference type="Pfam" id="PF17753">
    <property type="entry name" value="Ig_mannosidase"/>
    <property type="match status" value="1"/>
</dbReference>
<dbReference type="GO" id="GO:0006516">
    <property type="term" value="P:glycoprotein catabolic process"/>
    <property type="evidence" value="ECO:0007669"/>
    <property type="project" value="TreeGrafter"/>
</dbReference>
<evidence type="ECO:0000256" key="17">
    <source>
        <dbReference type="ARBA" id="ARBA00032581"/>
    </source>
</evidence>
<evidence type="ECO:0000256" key="15">
    <source>
        <dbReference type="ARBA" id="ARBA00023228"/>
    </source>
</evidence>
<dbReference type="Proteomes" id="UP001497644">
    <property type="component" value="Chromosome 11"/>
</dbReference>
<dbReference type="SUPFAM" id="SSF49303">
    <property type="entry name" value="beta-Galactosidase/glucuronidase domain"/>
    <property type="match status" value="3"/>
</dbReference>
<evidence type="ECO:0000256" key="22">
    <source>
        <dbReference type="SAM" id="SignalP"/>
    </source>
</evidence>
<evidence type="ECO:0000256" key="20">
    <source>
        <dbReference type="ARBA" id="ARBA00041069"/>
    </source>
</evidence>
<evidence type="ECO:0000256" key="13">
    <source>
        <dbReference type="ARBA" id="ARBA00023157"/>
    </source>
</evidence>
<evidence type="ECO:0000256" key="19">
    <source>
        <dbReference type="ARBA" id="ARBA00038429"/>
    </source>
</evidence>
<keyword evidence="10" id="KW-0964">Secreted</keyword>
<dbReference type="GO" id="GO:0005576">
    <property type="term" value="C:extracellular region"/>
    <property type="evidence" value="ECO:0007669"/>
    <property type="project" value="UniProtKB-SubCell"/>
</dbReference>
<evidence type="ECO:0000259" key="23">
    <source>
        <dbReference type="Pfam" id="PF00703"/>
    </source>
</evidence>
<dbReference type="Gene3D" id="3.20.20.80">
    <property type="entry name" value="Glycosidases"/>
    <property type="match status" value="1"/>
</dbReference>
<dbReference type="GO" id="GO:0004567">
    <property type="term" value="F:beta-mannosidase activity"/>
    <property type="evidence" value="ECO:0007669"/>
    <property type="project" value="UniProtKB-EC"/>
</dbReference>
<dbReference type="Pfam" id="PF17786">
    <property type="entry name" value="Mannosidase_ig"/>
    <property type="match status" value="1"/>
</dbReference>
<evidence type="ECO:0000259" key="25">
    <source>
        <dbReference type="Pfam" id="PF17753"/>
    </source>
</evidence>
<sequence>MKLFILTLWISSLISVHCQSITLNGVWRGTINTCHKKKSFQGCDDDINFSATVPGGVYTDLHRNNIIENNLLGRNDINNRWVGNQSVVYTKNFNVTSDFVKAHKIVLIFYGIDTFASVSLNGHMIGQTSNMFLRYIFNVTDYIREGQNLLQVAFRSAVKEAEDLYNEQKKSYIVPPVCVPKEYNGQCHVNHIRKMQASFSWDWGPAFPSVGIWRDVELVPVNDLLLNDVTTDIRRKKDTWDILVTIFLETTQSKNEELISCDITSTLYVSQSELISNSSEVMLDTSEKYININVSLTVPADAVKNWWPNGYGKQHLYHLITTVTTANGVLRKRIRVGFRTVELVEEPLEKGLSFYFRVNGVPIFAKGSNFIPASVFPELGAKEDTIRHLLLSTKETHMNMLRIWGGGVYESKLFYDLADEYGIMIWQDFMFACAMYPTSDAFLRNVEPEILQNVIRLKNHPSIVLWAGNNENEAALYGNWYGTGSAPIYREDYVKLYVNLLKREVEKLDPVRPFLVSSPGNGAYEETYNYTGVNPYSNLYGDVHYYNYIRNGWDITQYPRTRFCSEYGFQSWPSIYTIITAAETTKDLHVDSDFVKHRQHQPFGNQYMRLLISYNFVIPQNNNSVRDFANYIYLSQINQAVSIKIQTEAYRQAKSEVNSIGEGMTMGALYWQLNDVWQAPSWSSIDIEGRWKMLHYYAKDFFAPIIVTPHLSISNELSIYIVSDRLYTLRNCTVEIRVYNWRSTTPVFAKSFGDIIIESNKAKRIASFWLDEFLVRVGCGSLKSAKRSCIAALSLTDESGSLIAPVNYIYPDALKNADIPVANITMKIEKNHFLPGKLSNYPDFKLVLSTDNIALFVWLEVGNIRGRFSENGFHMFERKKEIIFHAHEGTTIELLRSNIRLVSLSDIYNARGNFDNDYFVRETKNLY</sequence>
<feature type="chain" id="PRO_5043640474" description="Beta-mannosidase" evidence="22">
    <location>
        <begin position="19"/>
        <end position="927"/>
    </location>
</feature>
<evidence type="ECO:0000256" key="2">
    <source>
        <dbReference type="ARBA" id="ARBA00003150"/>
    </source>
</evidence>
<keyword evidence="14" id="KW-0325">Glycoprotein</keyword>
<dbReference type="Pfam" id="PF22666">
    <property type="entry name" value="Glyco_hydro_2_N2"/>
    <property type="match status" value="1"/>
</dbReference>
<comment type="subunit">
    <text evidence="7">Homodimer.</text>
</comment>
<evidence type="ECO:0000256" key="18">
    <source>
        <dbReference type="ARBA" id="ARBA00033445"/>
    </source>
</evidence>
<dbReference type="Pfam" id="PF02836">
    <property type="entry name" value="Glyco_hydro_2_C"/>
    <property type="match status" value="1"/>
</dbReference>
<evidence type="ECO:0000256" key="8">
    <source>
        <dbReference type="ARBA" id="ARBA00012754"/>
    </source>
</evidence>
<accession>A0AAV2N9E6</accession>
<comment type="subcellular location">
    <subcellularLocation>
        <location evidence="3">Lysosome</location>
    </subcellularLocation>
    <subcellularLocation>
        <location evidence="4">Secreted</location>
    </subcellularLocation>
</comment>
<dbReference type="SUPFAM" id="SSF49785">
    <property type="entry name" value="Galactose-binding domain-like"/>
    <property type="match status" value="1"/>
</dbReference>
<dbReference type="Gene3D" id="2.60.120.260">
    <property type="entry name" value="Galactose-binding domain-like"/>
    <property type="match status" value="1"/>
</dbReference>
<feature type="domain" description="Glycoside hydrolase family 2 immunoglobulin-like beta-sandwich" evidence="23">
    <location>
        <begin position="229"/>
        <end position="339"/>
    </location>
</feature>
<dbReference type="AlphaFoldDB" id="A0AAV2N9E6"/>
<protein>
    <recommendedName>
        <fullName evidence="9">Beta-mannosidase</fullName>
        <ecNumber evidence="8">3.2.1.25</ecNumber>
    </recommendedName>
    <alternativeName>
        <fullName evidence="20">Beta-mannosidase B</fullName>
    </alternativeName>
    <alternativeName>
        <fullName evidence="17">Lysosomal beta A mannosidase</fullName>
    </alternativeName>
    <alternativeName>
        <fullName evidence="18">Mannanase</fullName>
    </alternativeName>
    <alternativeName>
        <fullName evidence="21">Mannanase B</fullName>
    </alternativeName>
</protein>
<dbReference type="EMBL" id="OZ034834">
    <property type="protein sequence ID" value="CAL1675965.1"/>
    <property type="molecule type" value="Genomic_DNA"/>
</dbReference>
<reference evidence="28" key="1">
    <citation type="submission" date="2024-04" db="EMBL/GenBank/DDBJ databases">
        <authorList>
            <consortium name="Molecular Ecology Group"/>
        </authorList>
    </citation>
    <scope>NUCLEOTIDE SEQUENCE</scope>
</reference>
<evidence type="ECO:0000313" key="28">
    <source>
        <dbReference type="EMBL" id="CAL1675965.1"/>
    </source>
</evidence>
<evidence type="ECO:0000259" key="27">
    <source>
        <dbReference type="Pfam" id="PF22666"/>
    </source>
</evidence>
<keyword evidence="13" id="KW-1015">Disulfide bond</keyword>
<dbReference type="FunFam" id="2.60.120.260:FF:000060">
    <property type="entry name" value="Probable beta-mannosidase"/>
    <property type="match status" value="1"/>
</dbReference>
<evidence type="ECO:0000256" key="5">
    <source>
        <dbReference type="ARBA" id="ARBA00004740"/>
    </source>
</evidence>
<dbReference type="InterPro" id="IPR050887">
    <property type="entry name" value="Beta-mannosidase_GH2"/>
</dbReference>
<evidence type="ECO:0000256" key="6">
    <source>
        <dbReference type="ARBA" id="ARBA00011245"/>
    </source>
</evidence>
<evidence type="ECO:0000256" key="7">
    <source>
        <dbReference type="ARBA" id="ARBA00011738"/>
    </source>
</evidence>
<dbReference type="GO" id="GO:0005764">
    <property type="term" value="C:lysosome"/>
    <property type="evidence" value="ECO:0007669"/>
    <property type="project" value="UniProtKB-SubCell"/>
</dbReference>
<dbReference type="InterPro" id="IPR041625">
    <property type="entry name" value="Beta-mannosidase_Ig"/>
</dbReference>
<organism evidence="28 29">
    <name type="scientific">Lasius platythorax</name>
    <dbReference type="NCBI Taxonomy" id="488582"/>
    <lineage>
        <taxon>Eukaryota</taxon>
        <taxon>Metazoa</taxon>
        <taxon>Ecdysozoa</taxon>
        <taxon>Arthropoda</taxon>
        <taxon>Hexapoda</taxon>
        <taxon>Insecta</taxon>
        <taxon>Pterygota</taxon>
        <taxon>Neoptera</taxon>
        <taxon>Endopterygota</taxon>
        <taxon>Hymenoptera</taxon>
        <taxon>Apocrita</taxon>
        <taxon>Aculeata</taxon>
        <taxon>Formicoidea</taxon>
        <taxon>Formicidae</taxon>
        <taxon>Formicinae</taxon>
        <taxon>Lasius</taxon>
        <taxon>Lasius</taxon>
    </lineage>
</organism>
<gene>
    <name evidence="28" type="ORF">LPLAT_LOCUS2239</name>
</gene>
<dbReference type="InterPro" id="IPR036156">
    <property type="entry name" value="Beta-gal/glucu_dom_sf"/>
</dbReference>
<evidence type="ECO:0000259" key="24">
    <source>
        <dbReference type="Pfam" id="PF02836"/>
    </source>
</evidence>
<comment type="subunit">
    <text evidence="6">Monomer.</text>
</comment>
<dbReference type="InterPro" id="IPR017853">
    <property type="entry name" value="GH"/>
</dbReference>
<evidence type="ECO:0000256" key="14">
    <source>
        <dbReference type="ARBA" id="ARBA00023180"/>
    </source>
</evidence>
<feature type="domain" description="Beta-mannosidase-like galactose-binding" evidence="27">
    <location>
        <begin position="48"/>
        <end position="214"/>
    </location>
</feature>
<dbReference type="FunFam" id="3.20.20.80:FF:000035">
    <property type="entry name" value="Mannosidase beta"/>
    <property type="match status" value="1"/>
</dbReference>
<feature type="domain" description="Mannosidase Ig/CBM-like" evidence="26">
    <location>
        <begin position="716"/>
        <end position="816"/>
    </location>
</feature>
<evidence type="ECO:0000256" key="9">
    <source>
        <dbReference type="ARBA" id="ARBA00015707"/>
    </source>
</evidence>
<dbReference type="Pfam" id="PF00703">
    <property type="entry name" value="Glyco_hydro_2"/>
    <property type="match status" value="1"/>
</dbReference>
<comment type="catalytic activity">
    <reaction evidence="1">
        <text>Hydrolysis of terminal, non-reducing beta-D-mannose residues in beta-D-mannosides.</text>
        <dbReference type="EC" id="3.2.1.25"/>
    </reaction>
</comment>
<proteinExistence type="inferred from homology"/>
<keyword evidence="16" id="KW-0326">Glycosidase</keyword>
<dbReference type="SUPFAM" id="SSF51445">
    <property type="entry name" value="(Trans)glycosidases"/>
    <property type="match status" value="1"/>
</dbReference>
<dbReference type="InterPro" id="IPR041447">
    <property type="entry name" value="Mannosidase_ig"/>
</dbReference>